<sequence length="143" mass="16746">MNKKAVVEKWFNEVFTKGDVNSLREITAPDFIGHVPNHAFEGQDAFIHEFMEWFREVFVDDEWVINDYLESEDQAAVRYTGHMTYKGGWFGIPSTDQRVTETGMMMINFENGLIKEFWCEMSDLHVLDQLSPLNEAFKEKARP</sequence>
<dbReference type="Proteomes" id="UP001649381">
    <property type="component" value="Unassembled WGS sequence"/>
</dbReference>
<dbReference type="EMBL" id="JAKIJS010000001">
    <property type="protein sequence ID" value="MCF6136614.1"/>
    <property type="molecule type" value="Genomic_DNA"/>
</dbReference>
<comment type="caution">
    <text evidence="1">The sequence shown here is derived from an EMBL/GenBank/DDBJ whole genome shotgun (WGS) entry which is preliminary data.</text>
</comment>
<reference evidence="1 2" key="1">
    <citation type="submission" date="2022-01" db="EMBL/GenBank/DDBJ databases">
        <title>Alkalihalobacillus sp. EGI L200015, a novel bacterium isolated from a salt lake sediment.</title>
        <authorList>
            <person name="Gao L."/>
            <person name="Fang B.-Z."/>
            <person name="Li W.-J."/>
        </authorList>
    </citation>
    <scope>NUCLEOTIDE SEQUENCE [LARGE SCALE GENOMIC DNA]</scope>
    <source>
        <strain evidence="1 2">KCTC 12718</strain>
    </source>
</reference>
<organism evidence="1 2">
    <name type="scientific">Pseudalkalibacillus berkeleyi</name>
    <dbReference type="NCBI Taxonomy" id="1069813"/>
    <lineage>
        <taxon>Bacteria</taxon>
        <taxon>Bacillati</taxon>
        <taxon>Bacillota</taxon>
        <taxon>Bacilli</taxon>
        <taxon>Bacillales</taxon>
        <taxon>Fictibacillaceae</taxon>
        <taxon>Pseudalkalibacillus</taxon>
    </lineage>
</organism>
<evidence type="ECO:0000313" key="1">
    <source>
        <dbReference type="EMBL" id="MCF6136614.1"/>
    </source>
</evidence>
<name>A0ABS9GV97_9BACL</name>
<keyword evidence="2" id="KW-1185">Reference proteome</keyword>
<dbReference type="Gene3D" id="3.10.450.50">
    <property type="match status" value="1"/>
</dbReference>
<dbReference type="SUPFAM" id="SSF54427">
    <property type="entry name" value="NTF2-like"/>
    <property type="match status" value="1"/>
</dbReference>
<dbReference type="RefSeq" id="WP_236331522.1">
    <property type="nucleotide sequence ID" value="NZ_JAKIJS010000001.1"/>
</dbReference>
<dbReference type="PANTHER" id="PTHR38436">
    <property type="entry name" value="POLYKETIDE CYCLASE SNOAL-LIKE DOMAIN"/>
    <property type="match status" value="1"/>
</dbReference>
<protein>
    <submittedName>
        <fullName evidence="1">Ester cyclase</fullName>
    </submittedName>
</protein>
<dbReference type="PANTHER" id="PTHR38436:SF1">
    <property type="entry name" value="ESTER CYCLASE"/>
    <property type="match status" value="1"/>
</dbReference>
<dbReference type="InterPro" id="IPR009959">
    <property type="entry name" value="Cyclase_SnoaL-like"/>
</dbReference>
<dbReference type="Pfam" id="PF07366">
    <property type="entry name" value="SnoaL"/>
    <property type="match status" value="1"/>
</dbReference>
<accession>A0ABS9GV97</accession>
<gene>
    <name evidence="1" type="ORF">L2716_02650</name>
</gene>
<dbReference type="InterPro" id="IPR032710">
    <property type="entry name" value="NTF2-like_dom_sf"/>
</dbReference>
<evidence type="ECO:0000313" key="2">
    <source>
        <dbReference type="Proteomes" id="UP001649381"/>
    </source>
</evidence>
<proteinExistence type="predicted"/>